<dbReference type="Proteomes" id="UP000299102">
    <property type="component" value="Unassembled WGS sequence"/>
</dbReference>
<reference evidence="1 2" key="1">
    <citation type="journal article" date="2019" name="Commun. Biol.">
        <title>The bagworm genome reveals a unique fibroin gene that provides high tensile strength.</title>
        <authorList>
            <person name="Kono N."/>
            <person name="Nakamura H."/>
            <person name="Ohtoshi R."/>
            <person name="Tomita M."/>
            <person name="Numata K."/>
            <person name="Arakawa K."/>
        </authorList>
    </citation>
    <scope>NUCLEOTIDE SEQUENCE [LARGE SCALE GENOMIC DNA]</scope>
</reference>
<evidence type="ECO:0000313" key="2">
    <source>
        <dbReference type="Proteomes" id="UP000299102"/>
    </source>
</evidence>
<keyword evidence="2" id="KW-1185">Reference proteome</keyword>
<comment type="caution">
    <text evidence="1">The sequence shown here is derived from an EMBL/GenBank/DDBJ whole genome shotgun (WGS) entry which is preliminary data.</text>
</comment>
<organism evidence="1 2">
    <name type="scientific">Eumeta variegata</name>
    <name type="common">Bagworm moth</name>
    <name type="synonym">Eumeta japonica</name>
    <dbReference type="NCBI Taxonomy" id="151549"/>
    <lineage>
        <taxon>Eukaryota</taxon>
        <taxon>Metazoa</taxon>
        <taxon>Ecdysozoa</taxon>
        <taxon>Arthropoda</taxon>
        <taxon>Hexapoda</taxon>
        <taxon>Insecta</taxon>
        <taxon>Pterygota</taxon>
        <taxon>Neoptera</taxon>
        <taxon>Endopterygota</taxon>
        <taxon>Lepidoptera</taxon>
        <taxon>Glossata</taxon>
        <taxon>Ditrysia</taxon>
        <taxon>Tineoidea</taxon>
        <taxon>Psychidae</taxon>
        <taxon>Oiketicinae</taxon>
        <taxon>Eumeta</taxon>
    </lineage>
</organism>
<dbReference type="AlphaFoldDB" id="A0A4C1YEH7"/>
<sequence length="159" mass="17788">MFLAKVRQLPIAFDRDLRSLSARLHLALTTSGATHPSLAQCDSRGSHPASDLRLVTTATRTSATHSSTRPQGIETGTALFRRDVFNPRAAASSRNADDFLKGFQIPPLKPTFILWLKERHIRRGYTKFYFRSGSRTRMRRARTPADDLTTHAALAAGRR</sequence>
<name>A0A4C1YEH7_EUMVA</name>
<proteinExistence type="predicted"/>
<protein>
    <submittedName>
        <fullName evidence="1">Uncharacterized protein</fullName>
    </submittedName>
</protein>
<dbReference type="EMBL" id="BGZK01001184">
    <property type="protein sequence ID" value="GBP73733.1"/>
    <property type="molecule type" value="Genomic_DNA"/>
</dbReference>
<accession>A0A4C1YEH7</accession>
<gene>
    <name evidence="1" type="ORF">EVAR_103195_1</name>
</gene>
<evidence type="ECO:0000313" key="1">
    <source>
        <dbReference type="EMBL" id="GBP73733.1"/>
    </source>
</evidence>